<evidence type="ECO:0000256" key="1">
    <source>
        <dbReference type="SAM" id="MobiDB-lite"/>
    </source>
</evidence>
<evidence type="ECO:0000313" key="3">
    <source>
        <dbReference type="Proteomes" id="UP000694050"/>
    </source>
</evidence>
<name>A0A8J5TWN9_FUSOX</name>
<dbReference type="Proteomes" id="UP000694050">
    <property type="component" value="Unassembled WGS sequence"/>
</dbReference>
<comment type="caution">
    <text evidence="2">The sequence shown here is derived from an EMBL/GenBank/DDBJ whole genome shotgun (WGS) entry which is preliminary data.</text>
</comment>
<reference evidence="2" key="1">
    <citation type="submission" date="2021-04" db="EMBL/GenBank/DDBJ databases">
        <title>First draft genome resource for Brassicaceae pathogens Fusarium oxysporum f. sp. raphani and Fusarium oxysporum f. sp. rapae.</title>
        <authorList>
            <person name="Asai S."/>
        </authorList>
    </citation>
    <scope>NUCLEOTIDE SEQUENCE</scope>
    <source>
        <strain evidence="2">Tf1208</strain>
    </source>
</reference>
<evidence type="ECO:0000313" key="2">
    <source>
        <dbReference type="EMBL" id="KAG7402771.1"/>
    </source>
</evidence>
<organism evidence="2 3">
    <name type="scientific">Fusarium oxysporum f. sp. rapae</name>
    <dbReference type="NCBI Taxonomy" id="485398"/>
    <lineage>
        <taxon>Eukaryota</taxon>
        <taxon>Fungi</taxon>
        <taxon>Dikarya</taxon>
        <taxon>Ascomycota</taxon>
        <taxon>Pezizomycotina</taxon>
        <taxon>Sordariomycetes</taxon>
        <taxon>Hypocreomycetidae</taxon>
        <taxon>Hypocreales</taxon>
        <taxon>Nectriaceae</taxon>
        <taxon>Fusarium</taxon>
        <taxon>Fusarium oxysporum species complex</taxon>
    </lineage>
</organism>
<proteinExistence type="predicted"/>
<sequence>MVAASDIANANAIGVLPNQDNLGFQHEFDFNNGFPGLAESTSILDGHIFPEVPPTEINPYGLQKSTADNFDGKTGYEQTSHSPRMMQELKEDIKREVVEEITSNVMNLITSKVEK</sequence>
<dbReference type="AlphaFoldDB" id="A0A8J5TWN9"/>
<accession>A0A8J5TWN9</accession>
<feature type="region of interest" description="Disordered" evidence="1">
    <location>
        <begin position="54"/>
        <end position="84"/>
    </location>
</feature>
<dbReference type="EMBL" id="JAELUQ010000017">
    <property type="protein sequence ID" value="KAG7402771.1"/>
    <property type="molecule type" value="Genomic_DNA"/>
</dbReference>
<protein>
    <submittedName>
        <fullName evidence="2">Uncharacterized protein</fullName>
    </submittedName>
</protein>
<gene>
    <name evidence="2" type="ORF">Forpe1208_v017021</name>
</gene>